<organism evidence="1 2">
    <name type="scientific">Aquimarina atlantica</name>
    <dbReference type="NCBI Taxonomy" id="1317122"/>
    <lineage>
        <taxon>Bacteria</taxon>
        <taxon>Pseudomonadati</taxon>
        <taxon>Bacteroidota</taxon>
        <taxon>Flavobacteriia</taxon>
        <taxon>Flavobacteriales</taxon>
        <taxon>Flavobacteriaceae</taxon>
        <taxon>Aquimarina</taxon>
    </lineage>
</organism>
<dbReference type="RefSeq" id="WP_034239632.1">
    <property type="nucleotide sequence ID" value="NZ_AQRA01000002.1"/>
</dbReference>
<protein>
    <submittedName>
        <fullName evidence="1">Uncharacterized protein</fullName>
    </submittedName>
</protein>
<name>A0A023BXY0_9FLAO</name>
<reference evidence="1 2" key="1">
    <citation type="submission" date="2014-04" db="EMBL/GenBank/DDBJ databases">
        <title>Aquimarina sp. 22II-S11-z7 Genome Sequencing.</title>
        <authorList>
            <person name="Lai Q."/>
        </authorList>
    </citation>
    <scope>NUCLEOTIDE SEQUENCE [LARGE SCALE GENOMIC DNA]</scope>
    <source>
        <strain evidence="1 2">22II-S11-z7</strain>
    </source>
</reference>
<dbReference type="Proteomes" id="UP000023541">
    <property type="component" value="Unassembled WGS sequence"/>
</dbReference>
<dbReference type="OrthoDB" id="1160874at2"/>
<dbReference type="AlphaFoldDB" id="A0A023BXY0"/>
<sequence>MKIEHLEERVNDYRNSIKTVVDKRMLWKNKTKDILLKTLQGIVQQYDIGWKVQELSWIHNNEAINITFDSFPQELIDCTNLIPAYQFLPGGALIFSQSYNGDIYVFMLFPEIENKPQENSMIELGVYAPESITQKFIIEKVDEFLKEIIKWEVPSLKNKVGY</sequence>
<dbReference type="EMBL" id="AQRA01000002">
    <property type="protein sequence ID" value="EZH74809.1"/>
    <property type="molecule type" value="Genomic_DNA"/>
</dbReference>
<proteinExistence type="predicted"/>
<accession>A0A023BXY0</accession>
<gene>
    <name evidence="1" type="ORF">ATO12_08705</name>
</gene>
<keyword evidence="2" id="KW-1185">Reference proteome</keyword>
<evidence type="ECO:0000313" key="2">
    <source>
        <dbReference type="Proteomes" id="UP000023541"/>
    </source>
</evidence>
<evidence type="ECO:0000313" key="1">
    <source>
        <dbReference type="EMBL" id="EZH74809.1"/>
    </source>
</evidence>
<dbReference type="eggNOG" id="ENOG50300M4">
    <property type="taxonomic scope" value="Bacteria"/>
</dbReference>
<comment type="caution">
    <text evidence="1">The sequence shown here is derived from an EMBL/GenBank/DDBJ whole genome shotgun (WGS) entry which is preliminary data.</text>
</comment>